<evidence type="ECO:0000256" key="2">
    <source>
        <dbReference type="ARBA" id="ARBA00005369"/>
    </source>
</evidence>
<gene>
    <name evidence="7" type="primary">pcm</name>
    <name evidence="8" type="ORF">V3330_07190</name>
</gene>
<sequence>MTSQRTRDRLVRRLREHGIRDERVLRVIGATPRHEFVDEALSSRAYEDTALPIGQSQTISQPYIVARMTEALLEGGKPKKVLEVGTGSGYQAAVLAQLVDQVFTVERIEELLRQARRRFHRLRLHNVYTRHADGHEGWPSQAPFDGIIVTAAASAVPEELLHQLKVGAVMIVPVERNGMQQLLSIRRTEDDFEEENLGGVIFVPMLGGLS</sequence>
<dbReference type="SUPFAM" id="SSF53335">
    <property type="entry name" value="S-adenosyl-L-methionine-dependent methyltransferases"/>
    <property type="match status" value="1"/>
</dbReference>
<dbReference type="NCBIfam" id="NF001453">
    <property type="entry name" value="PRK00312.1"/>
    <property type="match status" value="1"/>
</dbReference>
<evidence type="ECO:0000256" key="7">
    <source>
        <dbReference type="HAMAP-Rule" id="MF_00090"/>
    </source>
</evidence>
<keyword evidence="3 7" id="KW-0963">Cytoplasm</keyword>
<reference evidence="8 9" key="1">
    <citation type="submission" date="2024-02" db="EMBL/GenBank/DDBJ databases">
        <title>A novel Wenzhouxiangellaceae bacterium, isolated from coastal sediments.</title>
        <authorList>
            <person name="Du Z.-J."/>
            <person name="Ye Y.-Q."/>
            <person name="Zhang X.-Y."/>
        </authorList>
    </citation>
    <scope>NUCLEOTIDE SEQUENCE [LARGE SCALE GENOMIC DNA]</scope>
    <source>
        <strain evidence="8 9">CH-27</strain>
    </source>
</reference>
<dbReference type="InterPro" id="IPR029063">
    <property type="entry name" value="SAM-dependent_MTases_sf"/>
</dbReference>
<evidence type="ECO:0000313" key="9">
    <source>
        <dbReference type="Proteomes" id="UP001359886"/>
    </source>
</evidence>
<dbReference type="Gene3D" id="3.40.50.150">
    <property type="entry name" value="Vaccinia Virus protein VP39"/>
    <property type="match status" value="1"/>
</dbReference>
<dbReference type="EC" id="2.1.1.77" evidence="7"/>
<dbReference type="PANTHER" id="PTHR11579:SF0">
    <property type="entry name" value="PROTEIN-L-ISOASPARTATE(D-ASPARTATE) O-METHYLTRANSFERASE"/>
    <property type="match status" value="1"/>
</dbReference>
<keyword evidence="9" id="KW-1185">Reference proteome</keyword>
<comment type="function">
    <text evidence="7">Catalyzes the methyl esterification of L-isoaspartyl residues in peptides and proteins that result from spontaneous decomposition of normal L-aspartyl and L-asparaginyl residues. It plays a role in the repair and/or degradation of damaged proteins.</text>
</comment>
<evidence type="ECO:0000256" key="6">
    <source>
        <dbReference type="ARBA" id="ARBA00022691"/>
    </source>
</evidence>
<comment type="similarity">
    <text evidence="2 7">Belongs to the methyltransferase superfamily. L-isoaspartyl/D-aspartyl protein methyltransferase family.</text>
</comment>
<evidence type="ECO:0000256" key="3">
    <source>
        <dbReference type="ARBA" id="ARBA00022490"/>
    </source>
</evidence>
<dbReference type="GO" id="GO:0004719">
    <property type="term" value="F:protein-L-isoaspartate (D-aspartate) O-methyltransferase activity"/>
    <property type="evidence" value="ECO:0007669"/>
    <property type="project" value="UniProtKB-UniRule"/>
</dbReference>
<keyword evidence="4 7" id="KW-0489">Methyltransferase</keyword>
<organism evidence="8 9">
    <name type="scientific">Elongatibacter sediminis</name>
    <dbReference type="NCBI Taxonomy" id="3119006"/>
    <lineage>
        <taxon>Bacteria</taxon>
        <taxon>Pseudomonadati</taxon>
        <taxon>Pseudomonadota</taxon>
        <taxon>Gammaproteobacteria</taxon>
        <taxon>Chromatiales</taxon>
        <taxon>Wenzhouxiangellaceae</taxon>
        <taxon>Elongatibacter</taxon>
    </lineage>
</organism>
<dbReference type="Pfam" id="PF01135">
    <property type="entry name" value="PCMT"/>
    <property type="match status" value="1"/>
</dbReference>
<feature type="active site" evidence="7">
    <location>
        <position position="60"/>
    </location>
</feature>
<evidence type="ECO:0000256" key="5">
    <source>
        <dbReference type="ARBA" id="ARBA00022679"/>
    </source>
</evidence>
<dbReference type="GO" id="GO:0030091">
    <property type="term" value="P:protein repair"/>
    <property type="evidence" value="ECO:0007669"/>
    <property type="project" value="UniProtKB-UniRule"/>
</dbReference>
<dbReference type="CDD" id="cd02440">
    <property type="entry name" value="AdoMet_MTases"/>
    <property type="match status" value="1"/>
</dbReference>
<dbReference type="EMBL" id="JAZHOG010000004">
    <property type="protein sequence ID" value="MEJ8567409.1"/>
    <property type="molecule type" value="Genomic_DNA"/>
</dbReference>
<protein>
    <recommendedName>
        <fullName evidence="7">Protein-L-isoaspartate O-methyltransferase</fullName>
        <ecNumber evidence="7">2.1.1.77</ecNumber>
    </recommendedName>
    <alternativeName>
        <fullName evidence="7">L-isoaspartyl protein carboxyl methyltransferase</fullName>
    </alternativeName>
    <alternativeName>
        <fullName evidence="7">Protein L-isoaspartyl methyltransferase</fullName>
    </alternativeName>
    <alternativeName>
        <fullName evidence="7">Protein-beta-aspartate methyltransferase</fullName>
        <shortName evidence="7">PIMT</shortName>
    </alternativeName>
</protein>
<dbReference type="HAMAP" id="MF_00090">
    <property type="entry name" value="PIMT"/>
    <property type="match status" value="1"/>
</dbReference>
<dbReference type="InterPro" id="IPR000682">
    <property type="entry name" value="PCMT"/>
</dbReference>
<proteinExistence type="inferred from homology"/>
<comment type="catalytic activity">
    <reaction evidence="7">
        <text>[protein]-L-isoaspartate + S-adenosyl-L-methionine = [protein]-L-isoaspartate alpha-methyl ester + S-adenosyl-L-homocysteine</text>
        <dbReference type="Rhea" id="RHEA:12705"/>
        <dbReference type="Rhea" id="RHEA-COMP:12143"/>
        <dbReference type="Rhea" id="RHEA-COMP:12144"/>
        <dbReference type="ChEBI" id="CHEBI:57856"/>
        <dbReference type="ChEBI" id="CHEBI:59789"/>
        <dbReference type="ChEBI" id="CHEBI:90596"/>
        <dbReference type="ChEBI" id="CHEBI:90598"/>
        <dbReference type="EC" id="2.1.1.77"/>
    </reaction>
</comment>
<accession>A0AAW9REN3</accession>
<comment type="caution">
    <text evidence="8">The sequence shown here is derived from an EMBL/GenBank/DDBJ whole genome shotgun (WGS) entry which is preliminary data.</text>
</comment>
<evidence type="ECO:0000313" key="8">
    <source>
        <dbReference type="EMBL" id="MEJ8567409.1"/>
    </source>
</evidence>
<dbReference type="AlphaFoldDB" id="A0AAW9REN3"/>
<evidence type="ECO:0000256" key="1">
    <source>
        <dbReference type="ARBA" id="ARBA00004496"/>
    </source>
</evidence>
<name>A0AAW9REN3_9GAMM</name>
<keyword evidence="5 7" id="KW-0808">Transferase</keyword>
<comment type="subcellular location">
    <subcellularLocation>
        <location evidence="1 7">Cytoplasm</location>
    </subcellularLocation>
</comment>
<dbReference type="GO" id="GO:0005737">
    <property type="term" value="C:cytoplasm"/>
    <property type="evidence" value="ECO:0007669"/>
    <property type="project" value="UniProtKB-SubCell"/>
</dbReference>
<dbReference type="Proteomes" id="UP001359886">
    <property type="component" value="Unassembled WGS sequence"/>
</dbReference>
<dbReference type="NCBIfam" id="TIGR00080">
    <property type="entry name" value="pimt"/>
    <property type="match status" value="1"/>
</dbReference>
<dbReference type="PROSITE" id="PS01279">
    <property type="entry name" value="PCMT"/>
    <property type="match status" value="1"/>
</dbReference>
<dbReference type="FunFam" id="3.40.50.150:FF:000010">
    <property type="entry name" value="Protein-L-isoaspartate O-methyltransferase"/>
    <property type="match status" value="1"/>
</dbReference>
<dbReference type="GO" id="GO:0032259">
    <property type="term" value="P:methylation"/>
    <property type="evidence" value="ECO:0007669"/>
    <property type="project" value="UniProtKB-KW"/>
</dbReference>
<evidence type="ECO:0000256" key="4">
    <source>
        <dbReference type="ARBA" id="ARBA00022603"/>
    </source>
</evidence>
<dbReference type="PANTHER" id="PTHR11579">
    <property type="entry name" value="PROTEIN-L-ISOASPARTATE O-METHYLTRANSFERASE"/>
    <property type="match status" value="1"/>
</dbReference>
<keyword evidence="6 7" id="KW-0949">S-adenosyl-L-methionine</keyword>